<dbReference type="Pfam" id="PF01422">
    <property type="entry name" value="zf-NF-X1"/>
    <property type="match status" value="6"/>
</dbReference>
<protein>
    <submittedName>
        <fullName evidence="12">NF-X1 type zinc finger protein</fullName>
    </submittedName>
</protein>
<dbReference type="SMART" id="SM00438">
    <property type="entry name" value="ZnF_NFX"/>
    <property type="match status" value="8"/>
</dbReference>
<evidence type="ECO:0000256" key="5">
    <source>
        <dbReference type="ARBA" id="ARBA00022771"/>
    </source>
</evidence>
<dbReference type="EMBL" id="ML119058">
    <property type="protein sequence ID" value="ROT36892.1"/>
    <property type="molecule type" value="Genomic_DNA"/>
</dbReference>
<keyword evidence="3" id="KW-0479">Metal-binding</keyword>
<feature type="compositionally biased region" description="Gly residues" evidence="10">
    <location>
        <begin position="1107"/>
        <end position="1119"/>
    </location>
</feature>
<evidence type="ECO:0000256" key="3">
    <source>
        <dbReference type="ARBA" id="ARBA00022723"/>
    </source>
</evidence>
<dbReference type="InterPro" id="IPR034078">
    <property type="entry name" value="NFX1_fam"/>
</dbReference>
<evidence type="ECO:0000256" key="6">
    <source>
        <dbReference type="ARBA" id="ARBA00022833"/>
    </source>
</evidence>
<comment type="subcellular location">
    <subcellularLocation>
        <location evidence="1">Nucleus</location>
    </subcellularLocation>
</comment>
<dbReference type="SMART" id="SM00393">
    <property type="entry name" value="R3H"/>
    <property type="match status" value="1"/>
</dbReference>
<evidence type="ECO:0000313" key="12">
    <source>
        <dbReference type="EMBL" id="ROT36892.1"/>
    </source>
</evidence>
<dbReference type="AlphaFoldDB" id="A0A3N2PQV6"/>
<feature type="compositionally biased region" description="Pro residues" evidence="10">
    <location>
        <begin position="177"/>
        <end position="190"/>
    </location>
</feature>
<accession>A0A3N2PQV6</accession>
<reference evidence="12 13" key="1">
    <citation type="journal article" date="2018" name="Mol. Ecol.">
        <title>The obligate alkalophilic soda-lake fungus Sodiomyces alkalinus has shifted to a protein diet.</title>
        <authorList>
            <person name="Grum-Grzhimaylo A.A."/>
            <person name="Falkoski D.L."/>
            <person name="van den Heuvel J."/>
            <person name="Valero-Jimenez C.A."/>
            <person name="Min B."/>
            <person name="Choi I.G."/>
            <person name="Lipzen A."/>
            <person name="Daum C.G."/>
            <person name="Aanen D.K."/>
            <person name="Tsang A."/>
            <person name="Henrissat B."/>
            <person name="Bilanenko E.N."/>
            <person name="de Vries R.P."/>
            <person name="van Kan J.A.L."/>
            <person name="Grigoriev I.V."/>
            <person name="Debets A.J.M."/>
        </authorList>
    </citation>
    <scope>NUCLEOTIDE SEQUENCE [LARGE SCALE GENOMIC DNA]</scope>
    <source>
        <strain evidence="12 13">F11</strain>
    </source>
</reference>
<evidence type="ECO:0000256" key="10">
    <source>
        <dbReference type="SAM" id="MobiDB-lite"/>
    </source>
</evidence>
<dbReference type="PANTHER" id="PTHR12360:SF12">
    <property type="entry name" value="TRANSCRIPTIONAL REPRESSOR NF-X1"/>
    <property type="match status" value="1"/>
</dbReference>
<dbReference type="CDD" id="cd06008">
    <property type="entry name" value="NF-X1-zinc-finger"/>
    <property type="match status" value="4"/>
</dbReference>
<dbReference type="Gene3D" id="3.30.1370.50">
    <property type="entry name" value="R3H-like domain"/>
    <property type="match status" value="1"/>
</dbReference>
<keyword evidence="6" id="KW-0862">Zinc</keyword>
<dbReference type="GO" id="GO:0000122">
    <property type="term" value="P:negative regulation of transcription by RNA polymerase II"/>
    <property type="evidence" value="ECO:0007669"/>
    <property type="project" value="TreeGrafter"/>
</dbReference>
<feature type="compositionally biased region" description="Low complexity" evidence="10">
    <location>
        <begin position="1"/>
        <end position="10"/>
    </location>
</feature>
<keyword evidence="5" id="KW-0863">Zinc-finger</keyword>
<dbReference type="GO" id="GO:0000977">
    <property type="term" value="F:RNA polymerase II transcription regulatory region sequence-specific DNA binding"/>
    <property type="evidence" value="ECO:0007669"/>
    <property type="project" value="TreeGrafter"/>
</dbReference>
<dbReference type="SUPFAM" id="SSF82708">
    <property type="entry name" value="R3H domain"/>
    <property type="match status" value="1"/>
</dbReference>
<keyword evidence="7" id="KW-0805">Transcription regulation</keyword>
<dbReference type="PROSITE" id="PS51061">
    <property type="entry name" value="R3H"/>
    <property type="match status" value="1"/>
</dbReference>
<evidence type="ECO:0000256" key="1">
    <source>
        <dbReference type="ARBA" id="ARBA00004123"/>
    </source>
</evidence>
<feature type="compositionally biased region" description="Gly residues" evidence="10">
    <location>
        <begin position="78"/>
        <end position="98"/>
    </location>
</feature>
<dbReference type="InterPro" id="IPR001374">
    <property type="entry name" value="R3H_dom"/>
</dbReference>
<dbReference type="InterPro" id="IPR000967">
    <property type="entry name" value="Znf_NFX1"/>
</dbReference>
<sequence length="1183" mass="127458">MSESGGTQPQAGGGAQGRGNRSQPRGRGRRGRGNQARGSQGRGTEASNAITTETAPAASRPNDNPASASNAPSRGQGRPRGGGGSSDRGRGRGSGGGRGRGRGRGRGPGLNRERECGTGSGSDRFGAVIPGTRRTFGGHLTSEPPNPEESVAGPSVAGGLSADAPEFVPGQPVVRKAPPPKQRAPQPRYPLAPKSTAEDLPTRIHEDIHNGQYECVICSSEVLRSSRIWSCTLCWTVVHLSCVKKWHKSQIEKKDQQDQQQQQQQQDQNLPKSWRCLGCNSGLTEEPSSYHCWCGKDINPTQVASLQPHSCGQTCMKPRGTCPHPCYEECHAGPCPPCALMGPAQSCFCGKHEVTKRCVDTDYDNGWGCGEPCGDLLPCGDHPCLQKCHPGLCGTCEVPVLSTCYCGKVRKEIPCDRRGEPRASFNYGQLKDESENSGAGEAPPPPPPLGPFDGIFDCGAVCGRTYDCGHHQCEKTCHPQDETQPHCPLSPHVVHYCFCGKTPLHELLDQPRQSCEDPIPHCEKVCGKLMDCGHNCDRTCHTGPCLTCEQMMEIACRCGRTTHEMPCQGADPSPPLCTRVCQAQLNCGRHQCGKHCCPGEKKAIDRQAAKRKNRTQAASASAAAAGAEDIEAEHICIRACGRTLKCGAHQCQRVCHRGPCPSCLEAIFEEISCNCGRTVLQPPQPCGTRPPECRFSCTRRPPCGHPPVEHNCHLDDVPCPKCPFLVEKSCICGKQRLKNQPCWFDEVRCGLPCGEKLKCGAHTCKKTCHRPGQCEDAQILGSHCGQPCGKPRKSCGHADQDTCHAPYPCKEDKPCQSKTFITCSCQNRKKAVKCLATLSNPDPEREALKCDDECLRLQRNQRLAAALNIDPATHTDDHIPYSDTTLRFFRENMRWAETQEREFRVFASDGAEKRLRFKPMPAAQRAFLHALAEDYGFDSESQDPEPHRHVCIFKTPRFVAAPPKTLARCIKIRNAQAPARSGTSTAAAAPDQASPAPPPPPFNALLLTSPRFALTVDELEAALAPDLSTHNTLAFTTSFLPSDEVLVRAAPVTSWGTSPAATEASLSALKPLVARTLAREGLAGAASLVHADADLNVIRRETDAGPHSGGGGSGSGSNGGWSAVAGRAAARPRQVKPLSALRTEGRPASGFVSFSKAPRRKLVQEGEMEEDWEAAAEKMDPEG</sequence>
<keyword evidence="9" id="KW-0539">Nucleus</keyword>
<dbReference type="RefSeq" id="XP_028464698.1">
    <property type="nucleotide sequence ID" value="XM_028612382.1"/>
</dbReference>
<dbReference type="GO" id="GO:0008270">
    <property type="term" value="F:zinc ion binding"/>
    <property type="evidence" value="ECO:0007669"/>
    <property type="project" value="UniProtKB-KW"/>
</dbReference>
<feature type="compositionally biased region" description="Polar residues" evidence="10">
    <location>
        <begin position="45"/>
        <end position="54"/>
    </location>
</feature>
<dbReference type="InterPro" id="IPR034077">
    <property type="entry name" value="R3H_FAP1"/>
</dbReference>
<gene>
    <name evidence="12" type="ORF">SODALDRAFT_335109</name>
</gene>
<dbReference type="STRING" id="1314773.A0A3N2PQV6"/>
<feature type="region of interest" description="Disordered" evidence="10">
    <location>
        <begin position="1"/>
        <end position="197"/>
    </location>
</feature>
<feature type="region of interest" description="Disordered" evidence="10">
    <location>
        <begin position="1101"/>
        <end position="1183"/>
    </location>
</feature>
<evidence type="ECO:0000256" key="2">
    <source>
        <dbReference type="ARBA" id="ARBA00007269"/>
    </source>
</evidence>
<keyword evidence="13" id="KW-1185">Reference proteome</keyword>
<evidence type="ECO:0000256" key="9">
    <source>
        <dbReference type="ARBA" id="ARBA00023242"/>
    </source>
</evidence>
<feature type="domain" description="R3H" evidence="11">
    <location>
        <begin position="893"/>
        <end position="956"/>
    </location>
</feature>
<evidence type="ECO:0000313" key="13">
    <source>
        <dbReference type="Proteomes" id="UP000272025"/>
    </source>
</evidence>
<feature type="compositionally biased region" description="Low complexity" evidence="10">
    <location>
        <begin position="33"/>
        <end position="43"/>
    </location>
</feature>
<proteinExistence type="inferred from homology"/>
<dbReference type="OrthoDB" id="6512771at2759"/>
<keyword evidence="8" id="KW-0804">Transcription</keyword>
<dbReference type="FunFam" id="3.30.1370.50:FF:000006">
    <property type="entry name" value="NF-X1 finger transcription factor"/>
    <property type="match status" value="1"/>
</dbReference>
<dbReference type="GO" id="GO:0005634">
    <property type="term" value="C:nucleus"/>
    <property type="evidence" value="ECO:0007669"/>
    <property type="project" value="UniProtKB-SubCell"/>
</dbReference>
<evidence type="ECO:0000259" key="11">
    <source>
        <dbReference type="PROSITE" id="PS51061"/>
    </source>
</evidence>
<organism evidence="12 13">
    <name type="scientific">Sodiomyces alkalinus (strain CBS 110278 / VKM F-3762 / F11)</name>
    <name type="common">Alkaliphilic filamentous fungus</name>
    <dbReference type="NCBI Taxonomy" id="1314773"/>
    <lineage>
        <taxon>Eukaryota</taxon>
        <taxon>Fungi</taxon>
        <taxon>Dikarya</taxon>
        <taxon>Ascomycota</taxon>
        <taxon>Pezizomycotina</taxon>
        <taxon>Sordariomycetes</taxon>
        <taxon>Hypocreomycetidae</taxon>
        <taxon>Glomerellales</taxon>
        <taxon>Plectosphaerellaceae</taxon>
        <taxon>Sodiomyces</taxon>
    </lineage>
</organism>
<feature type="region of interest" description="Disordered" evidence="10">
    <location>
        <begin position="427"/>
        <end position="446"/>
    </location>
</feature>
<evidence type="ECO:0000256" key="4">
    <source>
        <dbReference type="ARBA" id="ARBA00022737"/>
    </source>
</evidence>
<dbReference type="Pfam" id="PF01424">
    <property type="entry name" value="R3H"/>
    <property type="match status" value="1"/>
</dbReference>
<comment type="similarity">
    <text evidence="2">Belongs to the NFX1 family.</text>
</comment>
<dbReference type="GeneID" id="39580860"/>
<name>A0A3N2PQV6_SODAK</name>
<evidence type="ECO:0000256" key="8">
    <source>
        <dbReference type="ARBA" id="ARBA00023163"/>
    </source>
</evidence>
<dbReference type="CDD" id="cd06006">
    <property type="entry name" value="R3H_unknown_2"/>
    <property type="match status" value="1"/>
</dbReference>
<dbReference type="GO" id="GO:0000981">
    <property type="term" value="F:DNA-binding transcription factor activity, RNA polymerase II-specific"/>
    <property type="evidence" value="ECO:0007669"/>
    <property type="project" value="TreeGrafter"/>
</dbReference>
<dbReference type="Proteomes" id="UP000272025">
    <property type="component" value="Unassembled WGS sequence"/>
</dbReference>
<dbReference type="InterPro" id="IPR036867">
    <property type="entry name" value="R3H_dom_sf"/>
</dbReference>
<keyword evidence="4" id="KW-0677">Repeat</keyword>
<feature type="region of interest" description="Disordered" evidence="10">
    <location>
        <begin position="979"/>
        <end position="1001"/>
    </location>
</feature>
<evidence type="ECO:0000256" key="7">
    <source>
        <dbReference type="ARBA" id="ARBA00023015"/>
    </source>
</evidence>
<dbReference type="PANTHER" id="PTHR12360">
    <property type="entry name" value="NUCLEAR TRANSCRIPTION FACTOR, X-BOX BINDING 1 NFX1"/>
    <property type="match status" value="1"/>
</dbReference>
<feature type="compositionally biased region" description="Polar residues" evidence="10">
    <location>
        <begin position="61"/>
        <end position="71"/>
    </location>
</feature>